<keyword evidence="2" id="KW-0804">Transcription</keyword>
<dbReference type="Proteomes" id="UP001630127">
    <property type="component" value="Unassembled WGS sequence"/>
</dbReference>
<gene>
    <name evidence="5" type="ORF">ACH5RR_031257</name>
</gene>
<proteinExistence type="inferred from homology"/>
<accession>A0ABD2YI55</accession>
<evidence type="ECO:0000256" key="3">
    <source>
        <dbReference type="PROSITE-ProRule" id="PRU01191"/>
    </source>
</evidence>
<name>A0ABD2YI55_9GENT</name>
<evidence type="ECO:0000313" key="5">
    <source>
        <dbReference type="EMBL" id="KAL3505875.1"/>
    </source>
</evidence>
<keyword evidence="6" id="KW-1185">Reference proteome</keyword>
<dbReference type="InterPro" id="IPR005202">
    <property type="entry name" value="TF_GRAS"/>
</dbReference>
<reference evidence="5 6" key="1">
    <citation type="submission" date="2024-11" db="EMBL/GenBank/DDBJ databases">
        <title>A near-complete genome assembly of Cinchona calisaya.</title>
        <authorList>
            <person name="Lian D.C."/>
            <person name="Zhao X.W."/>
            <person name="Wei L."/>
        </authorList>
    </citation>
    <scope>NUCLEOTIDE SEQUENCE [LARGE SCALE GENOMIC DNA]</scope>
    <source>
        <tissue evidence="5">Nenye</tissue>
    </source>
</reference>
<comment type="caution">
    <text evidence="3">Lacks conserved residue(s) required for the propagation of feature annotation.</text>
</comment>
<dbReference type="PANTHER" id="PTHR31636">
    <property type="entry name" value="OSJNBA0084A10.13 PROTEIN-RELATED"/>
    <property type="match status" value="1"/>
</dbReference>
<comment type="caution">
    <text evidence="5">The sequence shown here is derived from an EMBL/GenBank/DDBJ whole genome shotgun (WGS) entry which is preliminary data.</text>
</comment>
<evidence type="ECO:0000256" key="1">
    <source>
        <dbReference type="ARBA" id="ARBA00023015"/>
    </source>
</evidence>
<feature type="region of interest" description="SAW" evidence="3">
    <location>
        <begin position="425"/>
        <end position="501"/>
    </location>
</feature>
<evidence type="ECO:0000256" key="2">
    <source>
        <dbReference type="ARBA" id="ARBA00023163"/>
    </source>
</evidence>
<dbReference type="EMBL" id="JBJUIK010000013">
    <property type="protein sequence ID" value="KAL3505875.1"/>
    <property type="molecule type" value="Genomic_DNA"/>
</dbReference>
<feature type="short sequence motif" description="LXXLL motif" evidence="3">
    <location>
        <begin position="340"/>
        <end position="344"/>
    </location>
</feature>
<dbReference type="PROSITE" id="PS50985">
    <property type="entry name" value="GRAS"/>
    <property type="match status" value="1"/>
</dbReference>
<keyword evidence="1" id="KW-0805">Transcription regulation</keyword>
<protein>
    <submittedName>
        <fullName evidence="5">Uncharacterized protein</fullName>
    </submittedName>
</protein>
<evidence type="ECO:0000313" key="6">
    <source>
        <dbReference type="Proteomes" id="UP001630127"/>
    </source>
</evidence>
<organism evidence="5 6">
    <name type="scientific">Cinchona calisaya</name>
    <dbReference type="NCBI Taxonomy" id="153742"/>
    <lineage>
        <taxon>Eukaryota</taxon>
        <taxon>Viridiplantae</taxon>
        <taxon>Streptophyta</taxon>
        <taxon>Embryophyta</taxon>
        <taxon>Tracheophyta</taxon>
        <taxon>Spermatophyta</taxon>
        <taxon>Magnoliopsida</taxon>
        <taxon>eudicotyledons</taxon>
        <taxon>Gunneridae</taxon>
        <taxon>Pentapetalae</taxon>
        <taxon>asterids</taxon>
        <taxon>lamiids</taxon>
        <taxon>Gentianales</taxon>
        <taxon>Rubiaceae</taxon>
        <taxon>Cinchonoideae</taxon>
        <taxon>Cinchoneae</taxon>
        <taxon>Cinchona</taxon>
    </lineage>
</organism>
<sequence>MYGRSEKQLQHKVSQNMDSLHAESKKKGKTELPISYLDESKKENLSVPLTSVHLLKSYYESKLMCKQSSSTPSTSSISYKELSTDGILKLARERLLQCTTPNFDVVPLVLSDLFYTNSGVSSEKNEDFELALLLQAAALKFSDQQLGRARKLLNICLTSASLTGNALHRIVYYYSVALQERITREIGGLVVPREPEENQRKPTVEEALTILQPALLECQNEIPFSQVTKFTSIQAIMDNVASAKRVHFVDLGIKSGSHWPILMQALAGRHECPLELLRISAVGLSKETIDKTGKTLSSFADAMNIPFAFKLIVSDLKDLKEDFFELASDEVLAVYSEIRLSSLLPWPHHLESLLRTIAKLNPCVMVITEPEANTSTPVFLDRFDAALSLCSTIFDCLEDCMHRDNPCRNVIEGVFIWEAIRNVITTEGEERIHRKQKLDFWRAFLARVGIVEIGLSDLAWCQSNLVVKSNPRWSSCTVEANGKGMIIGWKGTPIQSLSVWKFHHE</sequence>
<dbReference type="Pfam" id="PF03514">
    <property type="entry name" value="GRAS"/>
    <property type="match status" value="1"/>
</dbReference>
<feature type="region of interest" description="Disordered" evidence="4">
    <location>
        <begin position="1"/>
        <end position="28"/>
    </location>
</feature>
<dbReference type="AlphaFoldDB" id="A0ABD2YI55"/>
<evidence type="ECO:0000256" key="4">
    <source>
        <dbReference type="SAM" id="MobiDB-lite"/>
    </source>
</evidence>
<comment type="similarity">
    <text evidence="3">Belongs to the GRAS family.</text>
</comment>